<evidence type="ECO:0000313" key="1">
    <source>
        <dbReference type="EMBL" id="KDQ52605.1"/>
    </source>
</evidence>
<dbReference type="InParanoid" id="A0A067PFJ0"/>
<evidence type="ECO:0000313" key="2">
    <source>
        <dbReference type="Proteomes" id="UP000027265"/>
    </source>
</evidence>
<dbReference type="Proteomes" id="UP000027265">
    <property type="component" value="Unassembled WGS sequence"/>
</dbReference>
<dbReference type="AlphaFoldDB" id="A0A067PFJ0"/>
<keyword evidence="2" id="KW-1185">Reference proteome</keyword>
<accession>A0A067PFJ0</accession>
<dbReference type="EMBL" id="KL197739">
    <property type="protein sequence ID" value="KDQ52605.1"/>
    <property type="molecule type" value="Genomic_DNA"/>
</dbReference>
<reference evidence="2" key="1">
    <citation type="journal article" date="2014" name="Proc. Natl. Acad. Sci. U.S.A.">
        <title>Extensive sampling of basidiomycete genomes demonstrates inadequacy of the white-rot/brown-rot paradigm for wood decay fungi.</title>
        <authorList>
            <person name="Riley R."/>
            <person name="Salamov A.A."/>
            <person name="Brown D.W."/>
            <person name="Nagy L.G."/>
            <person name="Floudas D."/>
            <person name="Held B.W."/>
            <person name="Levasseur A."/>
            <person name="Lombard V."/>
            <person name="Morin E."/>
            <person name="Otillar R."/>
            <person name="Lindquist E.A."/>
            <person name="Sun H."/>
            <person name="LaButti K.M."/>
            <person name="Schmutz J."/>
            <person name="Jabbour D."/>
            <person name="Luo H."/>
            <person name="Baker S.E."/>
            <person name="Pisabarro A.G."/>
            <person name="Walton J.D."/>
            <person name="Blanchette R.A."/>
            <person name="Henrissat B."/>
            <person name="Martin F."/>
            <person name="Cullen D."/>
            <person name="Hibbett D.S."/>
            <person name="Grigoriev I.V."/>
        </authorList>
    </citation>
    <scope>NUCLEOTIDE SEQUENCE [LARGE SCALE GENOMIC DNA]</scope>
    <source>
        <strain evidence="2">MUCL 33604</strain>
    </source>
</reference>
<protein>
    <submittedName>
        <fullName evidence="1">Uncharacterized protein</fullName>
    </submittedName>
</protein>
<dbReference type="HOGENOM" id="CLU_2483657_0_0_1"/>
<organism evidence="1 2">
    <name type="scientific">Jaapia argillacea MUCL 33604</name>
    <dbReference type="NCBI Taxonomy" id="933084"/>
    <lineage>
        <taxon>Eukaryota</taxon>
        <taxon>Fungi</taxon>
        <taxon>Dikarya</taxon>
        <taxon>Basidiomycota</taxon>
        <taxon>Agaricomycotina</taxon>
        <taxon>Agaricomycetes</taxon>
        <taxon>Agaricomycetidae</taxon>
        <taxon>Jaapiales</taxon>
        <taxon>Jaapiaceae</taxon>
        <taxon>Jaapia</taxon>
    </lineage>
</organism>
<gene>
    <name evidence="1" type="ORF">JAAARDRAFT_480729</name>
</gene>
<proteinExistence type="predicted"/>
<sequence length="87" mass="9176">MIVLISCIYSSRRWPVSVATEPTTHQDDPTALAACPATSVGALPTLLPVPSRTLSFEPQTLSTTPSFQPPACLRCMGLQQASTTCVG</sequence>
<name>A0A067PFJ0_9AGAM</name>